<dbReference type="InterPro" id="IPR036890">
    <property type="entry name" value="HATPase_C_sf"/>
</dbReference>
<evidence type="ECO:0000313" key="10">
    <source>
        <dbReference type="EMBL" id="MBD2181710.1"/>
    </source>
</evidence>
<dbReference type="Pfam" id="PF25503">
    <property type="entry name" value="TPR_CHK1"/>
    <property type="match status" value="1"/>
</dbReference>
<dbReference type="SMART" id="SM00065">
    <property type="entry name" value="GAF"/>
    <property type="match status" value="1"/>
</dbReference>
<dbReference type="RefSeq" id="WP_190464522.1">
    <property type="nucleotide sequence ID" value="NZ_JACJPW010000025.1"/>
</dbReference>
<dbReference type="PROSITE" id="PS00108">
    <property type="entry name" value="PROTEIN_KINASE_ST"/>
    <property type="match status" value="1"/>
</dbReference>
<keyword evidence="7" id="KW-0472">Membrane</keyword>
<evidence type="ECO:0000313" key="11">
    <source>
        <dbReference type="Proteomes" id="UP000641646"/>
    </source>
</evidence>
<dbReference type="Pfam" id="PF01590">
    <property type="entry name" value="GAF"/>
    <property type="match status" value="1"/>
</dbReference>
<evidence type="ECO:0000256" key="2">
    <source>
        <dbReference type="ARBA" id="ARBA00012438"/>
    </source>
</evidence>
<dbReference type="Pfam" id="PF00069">
    <property type="entry name" value="Pkinase"/>
    <property type="match status" value="1"/>
</dbReference>
<gene>
    <name evidence="10" type="ORF">H6G03_11435</name>
</gene>
<feature type="coiled-coil region" evidence="5">
    <location>
        <begin position="1527"/>
        <end position="1575"/>
    </location>
</feature>
<evidence type="ECO:0000256" key="5">
    <source>
        <dbReference type="SAM" id="Coils"/>
    </source>
</evidence>
<dbReference type="Gene3D" id="3.30.565.10">
    <property type="entry name" value="Histidine kinase-like ATPase, C-terminal domain"/>
    <property type="match status" value="1"/>
</dbReference>
<dbReference type="Pfam" id="PF13191">
    <property type="entry name" value="AAA_16"/>
    <property type="match status" value="1"/>
</dbReference>
<dbReference type="InterPro" id="IPR000719">
    <property type="entry name" value="Prot_kinase_dom"/>
</dbReference>
<dbReference type="Gene3D" id="3.40.50.300">
    <property type="entry name" value="P-loop containing nucleotide triphosphate hydrolases"/>
    <property type="match status" value="1"/>
</dbReference>
<dbReference type="InterPro" id="IPR003018">
    <property type="entry name" value="GAF"/>
</dbReference>
<dbReference type="PROSITE" id="PS50011">
    <property type="entry name" value="PROTEIN_KINASE_DOM"/>
    <property type="match status" value="1"/>
</dbReference>
<dbReference type="GO" id="GO:0005524">
    <property type="term" value="F:ATP binding"/>
    <property type="evidence" value="ECO:0007669"/>
    <property type="project" value="InterPro"/>
</dbReference>
<dbReference type="SUPFAM" id="SSF55781">
    <property type="entry name" value="GAF domain-like"/>
    <property type="match status" value="1"/>
</dbReference>
<dbReference type="InterPro" id="IPR004358">
    <property type="entry name" value="Sig_transdc_His_kin-like_C"/>
</dbReference>
<protein>
    <recommendedName>
        <fullName evidence="2">histidine kinase</fullName>
        <ecNumber evidence="2">2.7.13.3</ecNumber>
    </recommendedName>
</protein>
<dbReference type="InterPro" id="IPR008271">
    <property type="entry name" value="Ser/Thr_kinase_AS"/>
</dbReference>
<dbReference type="GO" id="GO:0004673">
    <property type="term" value="F:protein histidine kinase activity"/>
    <property type="evidence" value="ECO:0007669"/>
    <property type="project" value="UniProtKB-EC"/>
</dbReference>
<evidence type="ECO:0000256" key="1">
    <source>
        <dbReference type="ARBA" id="ARBA00000085"/>
    </source>
</evidence>
<dbReference type="GO" id="GO:0000160">
    <property type="term" value="P:phosphorelay signal transduction system"/>
    <property type="evidence" value="ECO:0007669"/>
    <property type="project" value="UniProtKB-KW"/>
</dbReference>
<keyword evidence="7" id="KW-0812">Transmembrane</keyword>
<feature type="transmembrane region" description="Helical" evidence="7">
    <location>
        <begin position="928"/>
        <end position="952"/>
    </location>
</feature>
<keyword evidence="11" id="KW-1185">Reference proteome</keyword>
<evidence type="ECO:0000256" key="4">
    <source>
        <dbReference type="ARBA" id="ARBA00023012"/>
    </source>
</evidence>
<dbReference type="InterPro" id="IPR003594">
    <property type="entry name" value="HATPase_dom"/>
</dbReference>
<feature type="domain" description="Histidine kinase" evidence="9">
    <location>
        <begin position="1584"/>
        <end position="1868"/>
    </location>
</feature>
<dbReference type="InterPro" id="IPR011009">
    <property type="entry name" value="Kinase-like_dom_sf"/>
</dbReference>
<dbReference type="SUPFAM" id="SSF56112">
    <property type="entry name" value="Protein kinase-like (PK-like)"/>
    <property type="match status" value="1"/>
</dbReference>
<dbReference type="Gene3D" id="1.10.287.130">
    <property type="match status" value="1"/>
</dbReference>
<reference evidence="10" key="2">
    <citation type="submission" date="2020-08" db="EMBL/GenBank/DDBJ databases">
        <authorList>
            <person name="Chen M."/>
            <person name="Teng W."/>
            <person name="Zhao L."/>
            <person name="Hu C."/>
            <person name="Zhou Y."/>
            <person name="Han B."/>
            <person name="Song L."/>
            <person name="Shu W."/>
        </authorList>
    </citation>
    <scope>NUCLEOTIDE SEQUENCE</scope>
    <source>
        <strain evidence="10">FACHB-1375</strain>
    </source>
</reference>
<comment type="caution">
    <text evidence="10">The sequence shown here is derived from an EMBL/GenBank/DDBJ whole genome shotgun (WGS) entry which is preliminary data.</text>
</comment>
<proteinExistence type="predicted"/>
<keyword evidence="3" id="KW-0808">Transferase</keyword>
<keyword evidence="7" id="KW-1133">Transmembrane helix</keyword>
<dbReference type="PANTHER" id="PTHR43642:SF1">
    <property type="entry name" value="HYBRID SIGNAL TRANSDUCTION HISTIDINE KINASE G"/>
    <property type="match status" value="1"/>
</dbReference>
<dbReference type="Pfam" id="PF02518">
    <property type="entry name" value="HATPase_c"/>
    <property type="match status" value="1"/>
</dbReference>
<evidence type="ECO:0000259" key="8">
    <source>
        <dbReference type="PROSITE" id="PS50011"/>
    </source>
</evidence>
<keyword evidence="4" id="KW-0902">Two-component regulatory system</keyword>
<dbReference type="SUPFAM" id="SSF52540">
    <property type="entry name" value="P-loop containing nucleoside triphosphate hydrolases"/>
    <property type="match status" value="1"/>
</dbReference>
<dbReference type="Gene3D" id="3.30.450.40">
    <property type="match status" value="1"/>
</dbReference>
<evidence type="ECO:0000256" key="3">
    <source>
        <dbReference type="ARBA" id="ARBA00022777"/>
    </source>
</evidence>
<organism evidence="10 11">
    <name type="scientific">Aerosakkonema funiforme FACHB-1375</name>
    <dbReference type="NCBI Taxonomy" id="2949571"/>
    <lineage>
        <taxon>Bacteria</taxon>
        <taxon>Bacillati</taxon>
        <taxon>Cyanobacteriota</taxon>
        <taxon>Cyanophyceae</taxon>
        <taxon>Oscillatoriophycideae</taxon>
        <taxon>Aerosakkonematales</taxon>
        <taxon>Aerosakkonemataceae</taxon>
        <taxon>Aerosakkonema</taxon>
    </lineage>
</organism>
<comment type="catalytic activity">
    <reaction evidence="1">
        <text>ATP + protein L-histidine = ADP + protein N-phospho-L-histidine.</text>
        <dbReference type="EC" id="2.7.13.3"/>
    </reaction>
</comment>
<reference evidence="10" key="1">
    <citation type="journal article" date="2015" name="ISME J.">
        <title>Draft Genome Sequence of Streptomyces incarnatus NRRL8089, which Produces the Nucleoside Antibiotic Sinefungin.</title>
        <authorList>
            <person name="Oshima K."/>
            <person name="Hattori M."/>
            <person name="Shimizu H."/>
            <person name="Fukuda K."/>
            <person name="Nemoto M."/>
            <person name="Inagaki K."/>
            <person name="Tamura T."/>
        </authorList>
    </citation>
    <scope>NUCLEOTIDE SEQUENCE</scope>
    <source>
        <strain evidence="10">FACHB-1375</strain>
    </source>
</reference>
<accession>A0A926VDV7</accession>
<feature type="region of interest" description="Disordered" evidence="6">
    <location>
        <begin position="1746"/>
        <end position="1772"/>
    </location>
</feature>
<dbReference type="InterPro" id="IPR027417">
    <property type="entry name" value="P-loop_NTPase"/>
</dbReference>
<keyword evidence="5" id="KW-0175">Coiled coil</keyword>
<dbReference type="InterPro" id="IPR005467">
    <property type="entry name" value="His_kinase_dom"/>
</dbReference>
<dbReference type="Gene3D" id="1.10.510.10">
    <property type="entry name" value="Transferase(Phosphotransferase) domain 1"/>
    <property type="match status" value="1"/>
</dbReference>
<dbReference type="SUPFAM" id="SSF55874">
    <property type="entry name" value="ATPase domain of HSP90 chaperone/DNA topoisomerase II/histidine kinase"/>
    <property type="match status" value="1"/>
</dbReference>
<dbReference type="Proteomes" id="UP000641646">
    <property type="component" value="Unassembled WGS sequence"/>
</dbReference>
<dbReference type="PANTHER" id="PTHR43642">
    <property type="entry name" value="HYBRID SIGNAL TRANSDUCTION HISTIDINE KINASE G"/>
    <property type="match status" value="1"/>
</dbReference>
<sequence>MLTLNDYQILPLPIHEGVKTLIYRAYRERDNTSAIVKTLKAEYPTLEEITRLRHEYKILESLHIEGIIKVYSLENYKNGLALLLEDFGDKSLKDLMTSQKIPLLSFLSIAIQLASILADLHKDKIIHKDIKPQNILIDSQTWSVKIIDFSIATRLYRETATIENPNLLEGTIAYISPEQTARMNRSIDYRTDFYSLGVTFYEILTGKLPFQSNDPMQLVHCHIAKKPVPPHQVNQAIPEAVSEIVMKLLSKAAEERYQTALGLKADLENCLNQLLTNGKIENFIPGQLDKSAQFIIPQKLYGRETEVDQLLKTFLRVAAGTTEMILVSGYSGIGKTSVVNEVHKPIVGVRGYFIWGKFDQLKRNIPYAALIQAFQELMRQILTENTEKIKNWKDELLDAIEQNGQVIIDVIPEVEKIIGRQPAVPQMGPTESQNRFNRVFQKFIQVFTKPEHPLVIFLDDLQWADSASLKLIQSIMTDSDIKYLLTIGAYRDNEVNPTHPTIQTIEKIQQAGTSVSNIVLQPLNLSHVSELLVDTLDRGKTLPNRLYPLAELLFNKTQGNPFFLTQLLQTLYAEKLLHFDFSEGRWLWDIEQIQSIGITDYNVVELVARNIQKLSDNAINILKLAACIGNQFNLDVLAIVNEKSVIETANDLWEALQAGLILPLSNTYKIPLAIRQESSVISHLEMTNDREQISISYKFLHDRVQQAAYSLILDDRQKATHLKIGQLLLHKTSKYALEENIFDIVNQLNIGVELLVKQAEKYELAKLNLIAGKKAKSATAIEAAVKYLNVGLELLPESSWDTDYNLTLDLYVEAVEAEYLNTNYERGAALSEVVLHKAKTLLEKVPVYETKILFYISQNHLQEAIDTALQVLQMLGVRLPNRPGNLNVIVALIQTKLILGRKRIENLSKLPEMTDASKLAAMRILKSVAAPAFIANPAIGLLVILTMVNLSIKYGNSSVAAFAYVFYGMILCGALGDIDSGYKFGQLALSVLDRFDAYALKAKVISMINGYIIPWKTHAKETIEPLTEAIHSGLETGDIEYAGYSATTYCLAVLFTGEHLENVAQKYKQYIELMSRIKQEFLINYKKIWKQFALNLQGLSENDCILVGQSFNELEMLPGLIEAKNGTSLFAVYLAKLILFYLFKDVDRALENADLAAKYLESAGGMMLPAEHNFYYSLALLARYRDASTSEQKQYLKKVRSQQNKMKKWAVSAPYNFEHKYLLVEAEKARVLGKEAKATDCYERAIALAKKHGYIQEEALANELAAEFNFLLGKEKIAHTYLTEAYYGYIRWGAKSKVKHLSERYPEFFARLLARETPSIEVTGTATVTTGGSSAELDLVSVMKASQAISSEIVLDHLLDKLMQIAIENAGARKGFLFLRSQVESSHEETSPPETVSPQKKRGNKLVLVAEGCVEKDKVRVLPSVPIESRPDLPVAVINYVERTGETVVLNNATVEVRFASDTYIIRTQPKSILCMPILQQGKLRGILYLENNLAVGAFTQQRLEILKLLAAQASISLENASFYEDLQTYSSQLEKQNRALQASEMREREKALQLEQSLHKLQQTQAQLVQTEKISSLGQLVAGVAHEVNNPVSFIAGNLHHATEYTSDLIEHLLLYQKCYPNPGVEIQNHAQDIEMEFLLNDLPSLLRSMKVGTDRIREIMQSLRNFSRVDEAEKKLVDLHSGLDSTLMILHHRLKAKADRPPIEVVKKYSNLPSVECYPGQLNQVFMNILANAIDALEEAQGQPLPLPVRQGGEREKGEGQENSPLPLSPAFPSFPIENPQIWIATEVFDGNKVAVRIKDNGPGIRKEVLSRLFDPFFTTKPVGKGTGLGLSISYQIVVEKHGGQLKCVSSPGEGCEFIIEIPVRQQSKQQITPKNSEKKSEMA</sequence>
<dbReference type="EMBL" id="JACJPW010000025">
    <property type="protein sequence ID" value="MBD2181710.1"/>
    <property type="molecule type" value="Genomic_DNA"/>
</dbReference>
<dbReference type="InterPro" id="IPR053159">
    <property type="entry name" value="Hybrid_Histidine_Kinase"/>
</dbReference>
<feature type="domain" description="Protein kinase" evidence="8">
    <location>
        <begin position="8"/>
        <end position="275"/>
    </location>
</feature>
<evidence type="ECO:0000259" key="9">
    <source>
        <dbReference type="PROSITE" id="PS50109"/>
    </source>
</evidence>
<keyword evidence="3" id="KW-0418">Kinase</keyword>
<name>A0A926VDV7_9CYAN</name>
<dbReference type="PROSITE" id="PS50109">
    <property type="entry name" value="HIS_KIN"/>
    <property type="match status" value="1"/>
</dbReference>
<dbReference type="InterPro" id="IPR029016">
    <property type="entry name" value="GAF-like_dom_sf"/>
</dbReference>
<feature type="compositionally biased region" description="Low complexity" evidence="6">
    <location>
        <begin position="1763"/>
        <end position="1772"/>
    </location>
</feature>
<dbReference type="CDD" id="cd14014">
    <property type="entry name" value="STKc_PknB_like"/>
    <property type="match status" value="1"/>
</dbReference>
<dbReference type="PRINTS" id="PR00344">
    <property type="entry name" value="BCTRLSENSOR"/>
</dbReference>
<dbReference type="SMART" id="SM00220">
    <property type="entry name" value="S_TKc"/>
    <property type="match status" value="1"/>
</dbReference>
<evidence type="ECO:0000256" key="6">
    <source>
        <dbReference type="SAM" id="MobiDB-lite"/>
    </source>
</evidence>
<dbReference type="SMART" id="SM00387">
    <property type="entry name" value="HATPase_c"/>
    <property type="match status" value="1"/>
</dbReference>
<evidence type="ECO:0000256" key="7">
    <source>
        <dbReference type="SAM" id="Phobius"/>
    </source>
</evidence>
<dbReference type="InterPro" id="IPR041664">
    <property type="entry name" value="AAA_16"/>
</dbReference>
<dbReference type="EC" id="2.7.13.3" evidence="2"/>
<feature type="transmembrane region" description="Helical" evidence="7">
    <location>
        <begin position="958"/>
        <end position="976"/>
    </location>
</feature>